<keyword evidence="1" id="KW-0812">Transmembrane</keyword>
<dbReference type="EMBL" id="CAJVCH010120951">
    <property type="protein sequence ID" value="CAG7725352.1"/>
    <property type="molecule type" value="Genomic_DNA"/>
</dbReference>
<organism evidence="2 3">
    <name type="scientific">Allacma fusca</name>
    <dbReference type="NCBI Taxonomy" id="39272"/>
    <lineage>
        <taxon>Eukaryota</taxon>
        <taxon>Metazoa</taxon>
        <taxon>Ecdysozoa</taxon>
        <taxon>Arthropoda</taxon>
        <taxon>Hexapoda</taxon>
        <taxon>Collembola</taxon>
        <taxon>Symphypleona</taxon>
        <taxon>Sminthuridae</taxon>
        <taxon>Allacma</taxon>
    </lineage>
</organism>
<keyword evidence="1" id="KW-0472">Membrane</keyword>
<evidence type="ECO:0000256" key="1">
    <source>
        <dbReference type="SAM" id="Phobius"/>
    </source>
</evidence>
<keyword evidence="1" id="KW-1133">Transmembrane helix</keyword>
<accession>A0A8J2JWK2</accession>
<reference evidence="2" key="1">
    <citation type="submission" date="2021-06" db="EMBL/GenBank/DDBJ databases">
        <authorList>
            <person name="Hodson N. C."/>
            <person name="Mongue J. A."/>
            <person name="Jaron S. K."/>
        </authorList>
    </citation>
    <scope>NUCLEOTIDE SEQUENCE</scope>
</reference>
<protein>
    <submittedName>
        <fullName evidence="2">Uncharacterized protein</fullName>
    </submittedName>
</protein>
<evidence type="ECO:0000313" key="3">
    <source>
        <dbReference type="Proteomes" id="UP000708208"/>
    </source>
</evidence>
<feature type="transmembrane region" description="Helical" evidence="1">
    <location>
        <begin position="6"/>
        <end position="27"/>
    </location>
</feature>
<keyword evidence="3" id="KW-1185">Reference proteome</keyword>
<gene>
    <name evidence="2" type="ORF">AFUS01_LOCUS14315</name>
</gene>
<comment type="caution">
    <text evidence="2">The sequence shown here is derived from an EMBL/GenBank/DDBJ whole genome shotgun (WGS) entry which is preliminary data.</text>
</comment>
<name>A0A8J2JWK2_9HEXA</name>
<proteinExistence type="predicted"/>
<dbReference type="AlphaFoldDB" id="A0A8J2JWK2"/>
<sequence length="108" mass="12281">MDGFVWFAVIISVLVVNFGMGIILLRGSYNKNPCQLKAWLIYQSTLMILVVLACAFIYINFPSDMKRLKQILHTLLLIPATLGFMKIVNDHKEEIEASTNKHELLVEA</sequence>
<evidence type="ECO:0000313" key="2">
    <source>
        <dbReference type="EMBL" id="CAG7725352.1"/>
    </source>
</evidence>
<dbReference type="Proteomes" id="UP000708208">
    <property type="component" value="Unassembled WGS sequence"/>
</dbReference>
<feature type="transmembrane region" description="Helical" evidence="1">
    <location>
        <begin position="39"/>
        <end position="59"/>
    </location>
</feature>